<accession>A0ABV7TPX7</accession>
<evidence type="ECO:0000313" key="4">
    <source>
        <dbReference type="EMBL" id="MFC3624614.1"/>
    </source>
</evidence>
<evidence type="ECO:0000259" key="3">
    <source>
        <dbReference type="Pfam" id="PF19116"/>
    </source>
</evidence>
<comment type="caution">
    <text evidence="4">The sequence shown here is derived from an EMBL/GenBank/DDBJ whole genome shotgun (WGS) entry which is preliminary data.</text>
</comment>
<dbReference type="Pfam" id="PF00353">
    <property type="entry name" value="HemolysinCabind"/>
    <property type="match status" value="3"/>
</dbReference>
<dbReference type="EMBL" id="JBHRYH010000002">
    <property type="protein sequence ID" value="MFC3624614.1"/>
    <property type="molecule type" value="Genomic_DNA"/>
</dbReference>
<proteinExistence type="predicted"/>
<dbReference type="InterPro" id="IPR043824">
    <property type="entry name" value="DUF5801"/>
</dbReference>
<dbReference type="Pfam" id="PF19116">
    <property type="entry name" value="DUF5801"/>
    <property type="match status" value="1"/>
</dbReference>
<gene>
    <name evidence="4" type="ORF">ACFOKJ_00445</name>
</gene>
<organism evidence="4 5">
    <name type="scientific">Vogesella amnigena</name>
    <dbReference type="NCBI Taxonomy" id="1507449"/>
    <lineage>
        <taxon>Bacteria</taxon>
        <taxon>Pseudomonadati</taxon>
        <taxon>Pseudomonadota</taxon>
        <taxon>Betaproteobacteria</taxon>
        <taxon>Neisseriales</taxon>
        <taxon>Chromobacteriaceae</taxon>
        <taxon>Vogesella</taxon>
    </lineage>
</organism>
<dbReference type="Gene3D" id="2.150.10.10">
    <property type="entry name" value="Serralysin-like metalloprotease, C-terminal"/>
    <property type="match status" value="1"/>
</dbReference>
<dbReference type="PANTHER" id="PTHR38340">
    <property type="entry name" value="S-LAYER PROTEIN"/>
    <property type="match status" value="1"/>
</dbReference>
<dbReference type="PROSITE" id="PS00330">
    <property type="entry name" value="HEMOLYSIN_CALCIUM"/>
    <property type="match status" value="4"/>
</dbReference>
<dbReference type="Proteomes" id="UP001595636">
    <property type="component" value="Unassembled WGS sequence"/>
</dbReference>
<comment type="subcellular location">
    <subcellularLocation>
        <location evidence="1">Secreted</location>
    </subcellularLocation>
</comment>
<name>A0ABV7TPX7_9NEIS</name>
<evidence type="ECO:0000313" key="5">
    <source>
        <dbReference type="Proteomes" id="UP001595636"/>
    </source>
</evidence>
<protein>
    <submittedName>
        <fullName evidence="4">Type I secretion C-terminal target domain-containing protein</fullName>
    </submittedName>
</protein>
<dbReference type="InterPro" id="IPR001343">
    <property type="entry name" value="Hemolysn_Ca-bd"/>
</dbReference>
<dbReference type="InterPro" id="IPR038081">
    <property type="entry name" value="CalX-like_sf"/>
</dbReference>
<evidence type="ECO:0000256" key="1">
    <source>
        <dbReference type="ARBA" id="ARBA00004613"/>
    </source>
</evidence>
<keyword evidence="2" id="KW-0964">Secreted</keyword>
<dbReference type="NCBIfam" id="TIGR03661">
    <property type="entry name" value="T1SS_VCA0849"/>
    <property type="match status" value="1"/>
</dbReference>
<dbReference type="InterPro" id="IPR011049">
    <property type="entry name" value="Serralysin-like_metalloprot_C"/>
</dbReference>
<dbReference type="InterPro" id="IPR019960">
    <property type="entry name" value="T1SS_VCA0849"/>
</dbReference>
<dbReference type="PANTHER" id="PTHR38340:SF1">
    <property type="entry name" value="S-LAYER PROTEIN"/>
    <property type="match status" value="1"/>
</dbReference>
<sequence length="1415" mass="144654">VTVNLQLNAGDTEADDLGAVRVTLADGTTVVTANADGSYTIPAGQTQLLVTVPTEQNTTYEGDEAFSLTVSGGEGSVGSDTGSAVIVDLADLPKVSSVVGDSVTEGQSNTFTVTLSNDSTTATSVSLTLAGDSATKNVDFEGQSVTVVIAGKEQTVAVAADGTFSVSLPAGETSFQVKVATTNDSALESSEQYTLRAEANAVGKTGTATIVDNDMAVSVASGLVDEDGLAGGNAQLPADADAGPVSVSKSLVVTDGDGNAVSGAHLTLTTISGPLQLQTAAGEPVDIVSDGNGGFRGVAGNETVFTLTVDNTTSPASYSFTLLQPVNHGVDGDASQVSSQDALSFEIGYTVTADGHEQASGSFEVTVRDDVPTMTTADAVAVTQQSIPVVLNGTVDFTGANGNFSTLEVSGVKVTAIGFTGTESVALGAADVNRGSEGIGVKSSGNNGFALDNEVDYRFAGTGASAEGVSEQLVIDLNGKVAYGASMDFAKMYGGEAETGVAYFYRNGVLIATQTFSSDASSGDFAANFKVQEGGFDKIVLAATGNGNGAGSEDNSDFTLKSITFFGSETQQAIATASGTLAVDWGADGKGALELVGGEAGLRTASGSLITISSDGSNHLIGMDADGKLVFEVQLTPATGKWEFFQYQKVQTPAGDGDIDFTVKASDADGDYIGGGFSVKPVVAVALVSSTTADDDEVRFNIDANAGNNVSHTADIQDVAHDAKVEVAGMTSGYDYSWDSSSKTLTAKLAGVTVFTVTVNADNTSYSFTQYQALAHLPAAQGEADSTSLQFQLRVDGASSGPAFSVVVTDDAPVVSSALNLTLDNAPDQSMSGAAPFSVSMDATDFRWTTAATDTTSLPKLYADGQVVQYDLNSGSDSFKGYIVENGVRKDVISLSFNLQTGSYQLQTSGAMFGKESTSTNFVGTTGGNQYSVLIYGDSNNNGKVNAGELPLVEAVARTGTAGTLTKVNYSSEGLGVAGGQGNWIEASGKEQLILNFRTDASSATFSLESQGGSSATISWIAYRDGVEVGRGTNITFDAGGSNEYPLTISTSQSFDQIVFNTTSGSWRPEIKSITTIDYSSSATLNLGYVLEDADKDTATGSVAISLTGSTATEILGRDGDDLISVQSDGKTVDLQLGAYGQVVSAQTTQVSASVDQVIDSGAGNDYVESGSGNDVIYLGDSGSSLHPVTGQAPTLADINATKLMALDVGNLLNSSDTLRTSALETSSNSSSSVTQWADVAHGGAGNDKIYGEAGSDLIYGGSGNDKLYGGAGNDGLRGGLGDDLLVGGQGNDVLRGDDGIDTFRWQLGDQGTVANPAQDVIKDFQLKTPSFSGDVLDLQDLLQGENSSNLGNYLHFIADPANSNNTVVQINSSGTGSGYDQTITLQNVQLSALGSGDADIINKLLSNGNLKTDL</sequence>
<dbReference type="RefSeq" id="WP_390276014.1">
    <property type="nucleotide sequence ID" value="NZ_JBHRYH010000002.1"/>
</dbReference>
<dbReference type="SUPFAM" id="SSF51120">
    <property type="entry name" value="beta-Roll"/>
    <property type="match status" value="1"/>
</dbReference>
<evidence type="ECO:0000256" key="2">
    <source>
        <dbReference type="ARBA" id="ARBA00022525"/>
    </source>
</evidence>
<reference evidence="5" key="1">
    <citation type="journal article" date="2019" name="Int. J. Syst. Evol. Microbiol.">
        <title>The Global Catalogue of Microorganisms (GCM) 10K type strain sequencing project: providing services to taxonomists for standard genome sequencing and annotation.</title>
        <authorList>
            <consortium name="The Broad Institute Genomics Platform"/>
            <consortium name="The Broad Institute Genome Sequencing Center for Infectious Disease"/>
            <person name="Wu L."/>
            <person name="Ma J."/>
        </authorList>
    </citation>
    <scope>NUCLEOTIDE SEQUENCE [LARGE SCALE GENOMIC DNA]</scope>
    <source>
        <strain evidence="5">KCTC 42195</strain>
    </source>
</reference>
<dbReference type="SUPFAM" id="SSF141072">
    <property type="entry name" value="CalX-like"/>
    <property type="match status" value="2"/>
</dbReference>
<dbReference type="InterPro" id="IPR050557">
    <property type="entry name" value="RTX_toxin/Mannuronan_C5-epim"/>
</dbReference>
<dbReference type="InterPro" id="IPR018511">
    <property type="entry name" value="Hemolysin-typ_Ca-bd_CS"/>
</dbReference>
<feature type="domain" description="DUF5801" evidence="3">
    <location>
        <begin position="573"/>
        <end position="671"/>
    </location>
</feature>
<feature type="non-terminal residue" evidence="4">
    <location>
        <position position="1"/>
    </location>
</feature>
<keyword evidence="5" id="KW-1185">Reference proteome</keyword>
<dbReference type="PRINTS" id="PR00313">
    <property type="entry name" value="CABNDNGRPT"/>
</dbReference>
<dbReference type="Gene3D" id="2.60.40.2030">
    <property type="match status" value="2"/>
</dbReference>